<gene>
    <name evidence="1" type="ORF">S06H3_20830</name>
</gene>
<protein>
    <recommendedName>
        <fullName evidence="2">ROK family protein</fullName>
    </recommendedName>
</protein>
<dbReference type="PANTHER" id="PTHR18964:SF149">
    <property type="entry name" value="BIFUNCTIONAL UDP-N-ACETYLGLUCOSAMINE 2-EPIMERASE_N-ACETYLMANNOSAMINE KINASE"/>
    <property type="match status" value="1"/>
</dbReference>
<feature type="non-terminal residue" evidence="1">
    <location>
        <position position="1"/>
    </location>
</feature>
<dbReference type="SUPFAM" id="SSF53067">
    <property type="entry name" value="Actin-like ATPase domain"/>
    <property type="match status" value="2"/>
</dbReference>
<dbReference type="InterPro" id="IPR000600">
    <property type="entry name" value="ROK"/>
</dbReference>
<dbReference type="PANTHER" id="PTHR18964">
    <property type="entry name" value="ROK (REPRESSOR, ORF, KINASE) FAMILY"/>
    <property type="match status" value="1"/>
</dbReference>
<dbReference type="InterPro" id="IPR049874">
    <property type="entry name" value="ROK_cs"/>
</dbReference>
<proteinExistence type="predicted"/>
<dbReference type="InterPro" id="IPR043129">
    <property type="entry name" value="ATPase_NBD"/>
</dbReference>
<organism evidence="1">
    <name type="scientific">marine sediment metagenome</name>
    <dbReference type="NCBI Taxonomy" id="412755"/>
    <lineage>
        <taxon>unclassified sequences</taxon>
        <taxon>metagenomes</taxon>
        <taxon>ecological metagenomes</taxon>
    </lineage>
</organism>
<dbReference type="PROSITE" id="PS01125">
    <property type="entry name" value="ROK"/>
    <property type="match status" value="1"/>
</dbReference>
<accession>X1L9A8</accession>
<name>X1L9A8_9ZZZZ</name>
<comment type="caution">
    <text evidence="1">The sequence shown here is derived from an EMBL/GenBank/DDBJ whole genome shotgun (WGS) entry which is preliminary data.</text>
</comment>
<dbReference type="EMBL" id="BARV01010842">
    <property type="protein sequence ID" value="GAI02446.1"/>
    <property type="molecule type" value="Genomic_DNA"/>
</dbReference>
<dbReference type="Pfam" id="PF00480">
    <property type="entry name" value="ROK"/>
    <property type="match status" value="1"/>
</dbReference>
<dbReference type="Gene3D" id="3.30.420.40">
    <property type="match status" value="2"/>
</dbReference>
<evidence type="ECO:0008006" key="2">
    <source>
        <dbReference type="Google" id="ProtNLM"/>
    </source>
</evidence>
<evidence type="ECO:0000313" key="1">
    <source>
        <dbReference type="EMBL" id="GAI02446.1"/>
    </source>
</evidence>
<reference evidence="1" key="1">
    <citation type="journal article" date="2014" name="Front. Microbiol.">
        <title>High frequency of phylogenetically diverse reductive dehalogenase-homologous genes in deep subseafloor sedimentary metagenomes.</title>
        <authorList>
            <person name="Kawai M."/>
            <person name="Futagami T."/>
            <person name="Toyoda A."/>
            <person name="Takaki Y."/>
            <person name="Nishi S."/>
            <person name="Hori S."/>
            <person name="Arai W."/>
            <person name="Tsubouchi T."/>
            <person name="Morono Y."/>
            <person name="Uchiyama I."/>
            <person name="Ito T."/>
            <person name="Fujiyama A."/>
            <person name="Inagaki F."/>
            <person name="Takami H."/>
        </authorList>
    </citation>
    <scope>NUCLEOTIDE SEQUENCE</scope>
    <source>
        <strain evidence="1">Expedition CK06-06</strain>
    </source>
</reference>
<sequence>DTNRGIVTTSPNLPHWHNVPLRDILADKLGVVTYLINDASAAALGEHRFGAGMGFDNIVYLTVSTGIGGGIIIGGELYSGTDGCAGEVGHMTIEADGPQCHCGNFGCLEALASGWAVAKAAIKRINNGEKSSVIELVDGRLENIAAETVAMAARRGDRLAADIVSEAAKYLGIGLANLVNIFNPELIVIGGGLSKMGDMLLKPARKVLEERAFRLPADTVRVVRARLGSNAGIVGAAAYVFAQRAETGAKA</sequence>
<dbReference type="AlphaFoldDB" id="X1L9A8"/>